<sequence>MLLEGVLESITYHIKIVPTEDGGCVCKNRSVYHPKSDVELDEDKIKAGKEKAMDGR</sequence>
<dbReference type="InterPro" id="IPR023393">
    <property type="entry name" value="START-like_dom_sf"/>
</dbReference>
<keyword evidence="2" id="KW-1185">Reference proteome</keyword>
<gene>
    <name evidence="1" type="ORF">DH2020_004493</name>
</gene>
<protein>
    <submittedName>
        <fullName evidence="1">Uncharacterized protein</fullName>
    </submittedName>
</protein>
<evidence type="ECO:0000313" key="1">
    <source>
        <dbReference type="EMBL" id="KAK6161112.1"/>
    </source>
</evidence>
<name>A0ABR0XPM9_REHGL</name>
<dbReference type="PANTHER" id="PTHR31213">
    <property type="entry name" value="OS08G0374000 PROTEIN-RELATED"/>
    <property type="match status" value="1"/>
</dbReference>
<dbReference type="PANTHER" id="PTHR31213:SF55">
    <property type="entry name" value="STRESS-INDUCED PROTEIN SAM22"/>
    <property type="match status" value="1"/>
</dbReference>
<proteinExistence type="predicted"/>
<dbReference type="Gene3D" id="3.30.530.20">
    <property type="match status" value="1"/>
</dbReference>
<comment type="caution">
    <text evidence="1">The sequence shown here is derived from an EMBL/GenBank/DDBJ whole genome shotgun (WGS) entry which is preliminary data.</text>
</comment>
<organism evidence="1 2">
    <name type="scientific">Rehmannia glutinosa</name>
    <name type="common">Chinese foxglove</name>
    <dbReference type="NCBI Taxonomy" id="99300"/>
    <lineage>
        <taxon>Eukaryota</taxon>
        <taxon>Viridiplantae</taxon>
        <taxon>Streptophyta</taxon>
        <taxon>Embryophyta</taxon>
        <taxon>Tracheophyta</taxon>
        <taxon>Spermatophyta</taxon>
        <taxon>Magnoliopsida</taxon>
        <taxon>eudicotyledons</taxon>
        <taxon>Gunneridae</taxon>
        <taxon>Pentapetalae</taxon>
        <taxon>asterids</taxon>
        <taxon>lamiids</taxon>
        <taxon>Lamiales</taxon>
        <taxon>Orobanchaceae</taxon>
        <taxon>Rehmannieae</taxon>
        <taxon>Rehmannia</taxon>
    </lineage>
</organism>
<dbReference type="InterPro" id="IPR050279">
    <property type="entry name" value="Plant_def-hormone_signal"/>
</dbReference>
<dbReference type="Proteomes" id="UP001318860">
    <property type="component" value="Unassembled WGS sequence"/>
</dbReference>
<reference evidence="1 2" key="1">
    <citation type="journal article" date="2021" name="Comput. Struct. Biotechnol. J.">
        <title>De novo genome assembly of the potent medicinal plant Rehmannia glutinosa using nanopore technology.</title>
        <authorList>
            <person name="Ma L."/>
            <person name="Dong C."/>
            <person name="Song C."/>
            <person name="Wang X."/>
            <person name="Zheng X."/>
            <person name="Niu Y."/>
            <person name="Chen S."/>
            <person name="Feng W."/>
        </authorList>
    </citation>
    <scope>NUCLEOTIDE SEQUENCE [LARGE SCALE GENOMIC DNA]</scope>
    <source>
        <strain evidence="1">DH-2019</strain>
    </source>
</reference>
<dbReference type="SUPFAM" id="SSF55961">
    <property type="entry name" value="Bet v1-like"/>
    <property type="match status" value="1"/>
</dbReference>
<evidence type="ECO:0000313" key="2">
    <source>
        <dbReference type="Proteomes" id="UP001318860"/>
    </source>
</evidence>
<dbReference type="EMBL" id="JABTTQ020000003">
    <property type="protein sequence ID" value="KAK6161112.1"/>
    <property type="molecule type" value="Genomic_DNA"/>
</dbReference>
<accession>A0ABR0XPM9</accession>